<keyword evidence="3" id="KW-1185">Reference proteome</keyword>
<protein>
    <submittedName>
        <fullName evidence="2">Type I toxin-antitoxin system Fst family toxin</fullName>
    </submittedName>
</protein>
<organism evidence="2 3">
    <name type="scientific">Jeotgalicoccus nanhaiensis</name>
    <dbReference type="NCBI Taxonomy" id="568603"/>
    <lineage>
        <taxon>Bacteria</taxon>
        <taxon>Bacillati</taxon>
        <taxon>Bacillota</taxon>
        <taxon>Bacilli</taxon>
        <taxon>Bacillales</taxon>
        <taxon>Staphylococcaceae</taxon>
        <taxon>Jeotgalicoccus</taxon>
    </lineage>
</organism>
<keyword evidence="1" id="KW-0472">Membrane</keyword>
<comment type="caution">
    <text evidence="2">The sequence shown here is derived from an EMBL/GenBank/DDBJ whole genome shotgun (WGS) entry which is preliminary data.</text>
</comment>
<dbReference type="Proteomes" id="UP000647980">
    <property type="component" value="Unassembled WGS sequence"/>
</dbReference>
<reference evidence="2 3" key="1">
    <citation type="submission" date="2020-10" db="EMBL/GenBank/DDBJ databases">
        <title>Mouse Oral microbiota.</title>
        <authorList>
            <person name="Joseph S."/>
            <person name="Aduse-Opoku J."/>
        </authorList>
    </citation>
    <scope>NUCLEOTIDE SEQUENCE [LARGE SCALE GENOMIC DNA]</scope>
    <source>
        <strain evidence="2 3">19428wE5_W307</strain>
    </source>
</reference>
<sequence length="30" mass="3597">MDYLFVEILAPIITGCLVAYFVYWLDKRDE</sequence>
<name>A0ABR9XWY1_9STAP</name>
<dbReference type="EMBL" id="JADGLW010000002">
    <property type="protein sequence ID" value="MBF0753469.1"/>
    <property type="molecule type" value="Genomic_DNA"/>
</dbReference>
<dbReference type="NCBIfam" id="NF033608">
    <property type="entry name" value="type_I_tox_Fst"/>
    <property type="match status" value="1"/>
</dbReference>
<evidence type="ECO:0000313" key="3">
    <source>
        <dbReference type="Proteomes" id="UP000647980"/>
    </source>
</evidence>
<accession>A0ABR9XWY1</accession>
<proteinExistence type="predicted"/>
<gene>
    <name evidence="2" type="ORF">IR135_04225</name>
</gene>
<keyword evidence="1" id="KW-1133">Transmembrane helix</keyword>
<feature type="transmembrane region" description="Helical" evidence="1">
    <location>
        <begin position="6"/>
        <end position="25"/>
    </location>
</feature>
<evidence type="ECO:0000256" key="1">
    <source>
        <dbReference type="SAM" id="Phobius"/>
    </source>
</evidence>
<evidence type="ECO:0000313" key="2">
    <source>
        <dbReference type="EMBL" id="MBF0753469.1"/>
    </source>
</evidence>
<dbReference type="RefSeq" id="WP_135096988.1">
    <property type="nucleotide sequence ID" value="NZ_JADGLW010000002.1"/>
</dbReference>
<keyword evidence="1" id="KW-0812">Transmembrane</keyword>